<dbReference type="STRING" id="869279.SE15_11855"/>
<dbReference type="NCBIfam" id="TIGR00002">
    <property type="entry name" value="S16"/>
    <property type="match status" value="1"/>
</dbReference>
<dbReference type="SUPFAM" id="SSF54565">
    <property type="entry name" value="Ribosomal protein S16"/>
    <property type="match status" value="1"/>
</dbReference>
<evidence type="ECO:0000256" key="1">
    <source>
        <dbReference type="ARBA" id="ARBA00022980"/>
    </source>
</evidence>
<dbReference type="Pfam" id="PF00886">
    <property type="entry name" value="Ribosomal_S16"/>
    <property type="match status" value="1"/>
</dbReference>
<comment type="caution">
    <text evidence="4">The sequence shown here is derived from an EMBL/GenBank/DDBJ whole genome shotgun (WGS) entry which is preliminary data.</text>
</comment>
<dbReference type="PANTHER" id="PTHR12919:SF20">
    <property type="entry name" value="SMALL RIBOSOMAL SUBUNIT PROTEIN BS16M"/>
    <property type="match status" value="1"/>
</dbReference>
<gene>
    <name evidence="3" type="primary">rpsP</name>
    <name evidence="4" type="ORF">SE15_11855</name>
</gene>
<dbReference type="OrthoDB" id="9807878at2"/>
<dbReference type="GO" id="GO:0006412">
    <property type="term" value="P:translation"/>
    <property type="evidence" value="ECO:0007669"/>
    <property type="project" value="UniProtKB-UniRule"/>
</dbReference>
<name>A0A0P6Y156_9CHLR</name>
<evidence type="ECO:0000313" key="4">
    <source>
        <dbReference type="EMBL" id="KPL82752.1"/>
    </source>
</evidence>
<comment type="similarity">
    <text evidence="3">Belongs to the bacterial ribosomal protein bS16 family.</text>
</comment>
<evidence type="ECO:0000256" key="3">
    <source>
        <dbReference type="HAMAP-Rule" id="MF_00385"/>
    </source>
</evidence>
<organism evidence="4 5">
    <name type="scientific">Thermanaerothrix daxensis</name>
    <dbReference type="NCBI Taxonomy" id="869279"/>
    <lineage>
        <taxon>Bacteria</taxon>
        <taxon>Bacillati</taxon>
        <taxon>Chloroflexota</taxon>
        <taxon>Anaerolineae</taxon>
        <taxon>Anaerolineales</taxon>
        <taxon>Anaerolineaceae</taxon>
        <taxon>Thermanaerothrix</taxon>
    </lineage>
</organism>
<keyword evidence="2 3" id="KW-0687">Ribonucleoprotein</keyword>
<dbReference type="InterPro" id="IPR023803">
    <property type="entry name" value="Ribosomal_bS16_dom_sf"/>
</dbReference>
<sequence length="119" mass="13730">MVRIRLRRVGARGQPSYRIVAADKEMPRDGRFLEILGFYNPRTEPFTIQVKEDRVFDWMSKGAQLSEAVEKLFRSVGLLDRYTRYKAGESLETLLAEAEAYYASRKVNPKTKPVITSRA</sequence>
<protein>
    <recommendedName>
        <fullName evidence="3">Small ribosomal subunit protein bS16</fullName>
    </recommendedName>
</protein>
<dbReference type="GO" id="GO:0003735">
    <property type="term" value="F:structural constituent of ribosome"/>
    <property type="evidence" value="ECO:0007669"/>
    <property type="project" value="InterPro"/>
</dbReference>
<keyword evidence="5" id="KW-1185">Reference proteome</keyword>
<dbReference type="EMBL" id="LGKO01000005">
    <property type="protein sequence ID" value="KPL82752.1"/>
    <property type="molecule type" value="Genomic_DNA"/>
</dbReference>
<keyword evidence="1 3" id="KW-0689">Ribosomal protein</keyword>
<dbReference type="AlphaFoldDB" id="A0A0P6Y156"/>
<dbReference type="PANTHER" id="PTHR12919">
    <property type="entry name" value="30S RIBOSOMAL PROTEIN S16"/>
    <property type="match status" value="1"/>
</dbReference>
<dbReference type="Gene3D" id="3.30.1320.10">
    <property type="match status" value="1"/>
</dbReference>
<dbReference type="Proteomes" id="UP000050544">
    <property type="component" value="Unassembled WGS sequence"/>
</dbReference>
<evidence type="ECO:0000256" key="2">
    <source>
        <dbReference type="ARBA" id="ARBA00023274"/>
    </source>
</evidence>
<dbReference type="InterPro" id="IPR000307">
    <property type="entry name" value="Ribosomal_bS16"/>
</dbReference>
<dbReference type="HAMAP" id="MF_00385">
    <property type="entry name" value="Ribosomal_bS16"/>
    <property type="match status" value="1"/>
</dbReference>
<accession>A0A0P6Y156</accession>
<dbReference type="GO" id="GO:0015935">
    <property type="term" value="C:small ribosomal subunit"/>
    <property type="evidence" value="ECO:0007669"/>
    <property type="project" value="TreeGrafter"/>
</dbReference>
<proteinExistence type="inferred from homology"/>
<evidence type="ECO:0000313" key="5">
    <source>
        <dbReference type="Proteomes" id="UP000050544"/>
    </source>
</evidence>
<dbReference type="GO" id="GO:0005737">
    <property type="term" value="C:cytoplasm"/>
    <property type="evidence" value="ECO:0007669"/>
    <property type="project" value="UniProtKB-ARBA"/>
</dbReference>
<reference evidence="4 5" key="1">
    <citation type="submission" date="2015-07" db="EMBL/GenBank/DDBJ databases">
        <title>Whole genome sequence of Thermanaerothrix daxensis DSM 23592.</title>
        <authorList>
            <person name="Hemp J."/>
            <person name="Ward L.M."/>
            <person name="Pace L.A."/>
            <person name="Fischer W.W."/>
        </authorList>
    </citation>
    <scope>NUCLEOTIDE SEQUENCE [LARGE SCALE GENOMIC DNA]</scope>
    <source>
        <strain evidence="4 5">GNS-1</strain>
    </source>
</reference>